<evidence type="ECO:0000313" key="2">
    <source>
        <dbReference type="Proteomes" id="UP000053732"/>
    </source>
</evidence>
<dbReference type="AlphaFoldDB" id="A0A0G4PI28"/>
<sequence length="76" mass="8661">MDSATHEVAIRTLYRNFRGLVQQTENAFFLIPRGTMEARGDTVKKRPGFKHRTTCPHVQLQKSQVAHNCDCGSEML</sequence>
<proteinExistence type="predicted"/>
<protein>
    <submittedName>
        <fullName evidence="1">Str. FM013</fullName>
    </submittedName>
</protein>
<evidence type="ECO:0000313" key="1">
    <source>
        <dbReference type="EMBL" id="CRL25841.1"/>
    </source>
</evidence>
<gene>
    <name evidence="1" type="ORF">PCAMFM013_S016g000122</name>
</gene>
<accession>A0A0G4PI28</accession>
<reference evidence="1 2" key="1">
    <citation type="journal article" date="2014" name="Nat. Commun.">
        <title>Multiple recent horizontal transfers of a large genomic region in cheese making fungi.</title>
        <authorList>
            <person name="Cheeseman K."/>
            <person name="Ropars J."/>
            <person name="Renault P."/>
            <person name="Dupont J."/>
            <person name="Gouzy J."/>
            <person name="Branca A."/>
            <person name="Abraham A.L."/>
            <person name="Ceppi M."/>
            <person name="Conseiller E."/>
            <person name="Debuchy R."/>
            <person name="Malagnac F."/>
            <person name="Goarin A."/>
            <person name="Silar P."/>
            <person name="Lacoste S."/>
            <person name="Sallet E."/>
            <person name="Bensimon A."/>
            <person name="Giraud T."/>
            <person name="Brygoo Y."/>
        </authorList>
    </citation>
    <scope>NUCLEOTIDE SEQUENCE [LARGE SCALE GENOMIC DNA]</scope>
    <source>
        <strain evidence="2">FM 013</strain>
    </source>
</reference>
<dbReference type="Proteomes" id="UP000053732">
    <property type="component" value="Unassembled WGS sequence"/>
</dbReference>
<keyword evidence="2" id="KW-1185">Reference proteome</keyword>
<organism evidence="1 2">
    <name type="scientific">Penicillium camemberti (strain FM 013)</name>
    <dbReference type="NCBI Taxonomy" id="1429867"/>
    <lineage>
        <taxon>Eukaryota</taxon>
        <taxon>Fungi</taxon>
        <taxon>Dikarya</taxon>
        <taxon>Ascomycota</taxon>
        <taxon>Pezizomycotina</taxon>
        <taxon>Eurotiomycetes</taxon>
        <taxon>Eurotiomycetidae</taxon>
        <taxon>Eurotiales</taxon>
        <taxon>Aspergillaceae</taxon>
        <taxon>Penicillium</taxon>
    </lineage>
</organism>
<dbReference type="EMBL" id="HG793149">
    <property type="protein sequence ID" value="CRL25841.1"/>
    <property type="molecule type" value="Genomic_DNA"/>
</dbReference>
<name>A0A0G4PI28_PENC3</name>